<protein>
    <recommendedName>
        <fullName evidence="4">Homeodomain-like domain-containing protein</fullName>
    </recommendedName>
</protein>
<name>A0A3S0K5H3_9PROT</name>
<reference evidence="2 3" key="1">
    <citation type="submission" date="2018-12" db="EMBL/GenBank/DDBJ databases">
        <authorList>
            <person name="Yang Y."/>
        </authorList>
    </citation>
    <scope>NUCLEOTIDE SEQUENCE [LARGE SCALE GENOMIC DNA]</scope>
    <source>
        <strain evidence="2 3">L-25-5w-1</strain>
    </source>
</reference>
<feature type="compositionally biased region" description="Pro residues" evidence="1">
    <location>
        <begin position="163"/>
        <end position="173"/>
    </location>
</feature>
<evidence type="ECO:0000313" key="2">
    <source>
        <dbReference type="EMBL" id="RTR21416.1"/>
    </source>
</evidence>
<dbReference type="AlphaFoldDB" id="A0A3S0K5H3"/>
<sequence>MPDCLNPTTPATDCFPAWAEEPPVVKGSLVPDSRFHEELWVMAAGMLARGASFQQVARAMGCSRTTLWRAYYGSEALRVRVWWERQSLNREAELRLGSLRALAVEQLERLVSLGDPATVRWVADRLGLFAEPRAVSGIAAETAAAPNPTGNPTRPPAAASADPTPPPSGPPTVQPMESTATESTATESTPTETSPTEAATTEATPSDSASGDTALPAPAPPFPACPDAARSPDSSRLVASIAATGPIPDDDADPGALRERFPPDPEAIAALLARPEAEGPKGVYPWTLNPDDRFPNLGSVAERRGGRGAWSRRT</sequence>
<accession>A0A3S0K5H3</accession>
<dbReference type="OrthoDB" id="7301396at2"/>
<evidence type="ECO:0000256" key="1">
    <source>
        <dbReference type="SAM" id="MobiDB-lite"/>
    </source>
</evidence>
<organism evidence="2 3">
    <name type="scientific">Azospirillum griseum</name>
    <dbReference type="NCBI Taxonomy" id="2496639"/>
    <lineage>
        <taxon>Bacteria</taxon>
        <taxon>Pseudomonadati</taxon>
        <taxon>Pseudomonadota</taxon>
        <taxon>Alphaproteobacteria</taxon>
        <taxon>Rhodospirillales</taxon>
        <taxon>Azospirillaceae</taxon>
        <taxon>Azospirillum</taxon>
    </lineage>
</organism>
<keyword evidence="3" id="KW-1185">Reference proteome</keyword>
<proteinExistence type="predicted"/>
<feature type="region of interest" description="Disordered" evidence="1">
    <location>
        <begin position="140"/>
        <end position="262"/>
    </location>
</feature>
<comment type="caution">
    <text evidence="2">The sequence shown here is derived from an EMBL/GenBank/DDBJ whole genome shotgun (WGS) entry which is preliminary data.</text>
</comment>
<dbReference type="RefSeq" id="WP_126614060.1">
    <property type="nucleotide sequence ID" value="NZ_JBHUCY010000001.1"/>
</dbReference>
<dbReference type="InterPro" id="IPR009057">
    <property type="entry name" value="Homeodomain-like_sf"/>
</dbReference>
<gene>
    <name evidence="2" type="ORF">EJ903_08365</name>
</gene>
<dbReference type="Proteomes" id="UP000277007">
    <property type="component" value="Unassembled WGS sequence"/>
</dbReference>
<feature type="compositionally biased region" description="Low complexity" evidence="1">
    <location>
        <begin position="177"/>
        <end position="216"/>
    </location>
</feature>
<dbReference type="EMBL" id="RXMA01000006">
    <property type="protein sequence ID" value="RTR21416.1"/>
    <property type="molecule type" value="Genomic_DNA"/>
</dbReference>
<dbReference type="SUPFAM" id="SSF46689">
    <property type="entry name" value="Homeodomain-like"/>
    <property type="match status" value="1"/>
</dbReference>
<feature type="region of interest" description="Disordered" evidence="1">
    <location>
        <begin position="274"/>
        <end position="314"/>
    </location>
</feature>
<evidence type="ECO:0008006" key="4">
    <source>
        <dbReference type="Google" id="ProtNLM"/>
    </source>
</evidence>
<evidence type="ECO:0000313" key="3">
    <source>
        <dbReference type="Proteomes" id="UP000277007"/>
    </source>
</evidence>